<dbReference type="Pfam" id="PF21948">
    <property type="entry name" value="LplA-B_cat"/>
    <property type="match status" value="1"/>
</dbReference>
<comment type="caution">
    <text evidence="2">The sequence shown here is derived from an EMBL/GenBank/DDBJ whole genome shotgun (WGS) entry which is preliminary data.</text>
</comment>
<proteinExistence type="predicted"/>
<keyword evidence="2" id="KW-0808">Transferase</keyword>
<dbReference type="PANTHER" id="PTHR43679">
    <property type="entry name" value="OCTANOYLTRANSFERASE LIPM-RELATED"/>
    <property type="match status" value="1"/>
</dbReference>
<evidence type="ECO:0000313" key="2">
    <source>
        <dbReference type="EMBL" id="OUM88260.1"/>
    </source>
</evidence>
<dbReference type="InterPro" id="IPR045864">
    <property type="entry name" value="aa-tRNA-synth_II/BPL/LPL"/>
</dbReference>
<dbReference type="Proteomes" id="UP000196475">
    <property type="component" value="Unassembled WGS sequence"/>
</dbReference>
<dbReference type="AlphaFoldDB" id="A0A1Y3PLP3"/>
<protein>
    <submittedName>
        <fullName evidence="2">Octanoyltransferase</fullName>
    </submittedName>
</protein>
<reference evidence="3" key="1">
    <citation type="submission" date="2016-06" db="EMBL/GenBank/DDBJ databases">
        <authorList>
            <person name="Nascimento L."/>
            <person name="Pereira R.V."/>
            <person name="Martins L.F."/>
            <person name="Quaggio R.B."/>
            <person name="Silva A.M."/>
            <person name="Setubal J.C."/>
        </authorList>
    </citation>
    <scope>NUCLEOTIDE SEQUENCE [LARGE SCALE GENOMIC DNA]</scope>
</reference>
<sequence length="274" mass="31107">MEQWRFLNTGKSSPEVNMAIDEAILIAHSQGLVPPTVRFYGWDPPTLSIGYFQRVDRDVDIAKLRQRGLGFVRRATGGRAVLHDRELTYSVVVAEDHPLMPGSVLEAYRVISKGLVEGFRRLGLCADMVSLAGDEERQKFGSPGSAACFDSPSWYELVVEGRKVAGSAQLRQKGVILQHGSILQELDADRLFEVLRFPTEELRRRMRESFEERAVPIHQLREPVTWEEMVQAFYDGFAAGLGVRLVEGELTPEEKRLAAELARRYASEEWNFRR</sequence>
<name>A0A1Y3PLP3_9BACI</name>
<dbReference type="InterPro" id="IPR050664">
    <property type="entry name" value="Octanoyltrans_LipM/LipL"/>
</dbReference>
<evidence type="ECO:0000313" key="3">
    <source>
        <dbReference type="Proteomes" id="UP000196475"/>
    </source>
</evidence>
<accession>A0A1Y3PLP3</accession>
<dbReference type="SUPFAM" id="SSF55681">
    <property type="entry name" value="Class II aaRS and biotin synthetases"/>
    <property type="match status" value="1"/>
</dbReference>
<dbReference type="GO" id="GO:0016740">
    <property type="term" value="F:transferase activity"/>
    <property type="evidence" value="ECO:0007669"/>
    <property type="project" value="UniProtKB-KW"/>
</dbReference>
<dbReference type="Gene3D" id="3.30.930.10">
    <property type="entry name" value="Bira Bifunctional Protein, Domain 2"/>
    <property type="match status" value="1"/>
</dbReference>
<dbReference type="GO" id="GO:0009249">
    <property type="term" value="P:protein lipoylation"/>
    <property type="evidence" value="ECO:0007669"/>
    <property type="project" value="UniProtKB-ARBA"/>
</dbReference>
<dbReference type="GO" id="GO:0140096">
    <property type="term" value="F:catalytic activity, acting on a protein"/>
    <property type="evidence" value="ECO:0007669"/>
    <property type="project" value="UniProtKB-ARBA"/>
</dbReference>
<dbReference type="CDD" id="cd16443">
    <property type="entry name" value="LplA"/>
    <property type="match status" value="1"/>
</dbReference>
<dbReference type="PANTHER" id="PTHR43679:SF2">
    <property type="entry name" value="OCTANOYL-[GCVH]:PROTEIN N-OCTANOYLTRANSFERASE"/>
    <property type="match status" value="1"/>
</dbReference>
<organism evidence="2 3">
    <name type="scientific">Bacillus thermozeamaize</name>
    <dbReference type="NCBI Taxonomy" id="230954"/>
    <lineage>
        <taxon>Bacteria</taxon>
        <taxon>Bacillati</taxon>
        <taxon>Bacillota</taxon>
        <taxon>Bacilli</taxon>
        <taxon>Bacillales</taxon>
        <taxon>Bacillaceae</taxon>
        <taxon>Bacillus</taxon>
    </lineage>
</organism>
<dbReference type="PROSITE" id="PS51733">
    <property type="entry name" value="BPL_LPL_CATALYTIC"/>
    <property type="match status" value="1"/>
</dbReference>
<feature type="domain" description="BPL/LPL catalytic" evidence="1">
    <location>
        <begin position="31"/>
        <end position="245"/>
    </location>
</feature>
<dbReference type="EMBL" id="LZRT01000063">
    <property type="protein sequence ID" value="OUM88260.1"/>
    <property type="molecule type" value="Genomic_DNA"/>
</dbReference>
<gene>
    <name evidence="2" type="ORF">BAA01_08795</name>
</gene>
<evidence type="ECO:0000259" key="1">
    <source>
        <dbReference type="PROSITE" id="PS51733"/>
    </source>
</evidence>
<dbReference type="InterPro" id="IPR004143">
    <property type="entry name" value="BPL_LPL_catalytic"/>
</dbReference>